<accession>A0ABQ5TS73</accession>
<dbReference type="InterPro" id="IPR036249">
    <property type="entry name" value="Thioredoxin-like_sf"/>
</dbReference>
<proteinExistence type="inferred from homology"/>
<comment type="caution">
    <text evidence="2">The sequence shown here is derived from an EMBL/GenBank/DDBJ whole genome shotgun (WGS) entry which is preliminary data.</text>
</comment>
<sequence>MVRANMVFTACPTVCPIMTPNMREIQDYAIENDIDMKFISFSLDPEK</sequence>
<dbReference type="Pfam" id="PF02630">
    <property type="entry name" value="SCO1-SenC"/>
    <property type="match status" value="1"/>
</dbReference>
<evidence type="ECO:0000313" key="3">
    <source>
        <dbReference type="Proteomes" id="UP001275436"/>
    </source>
</evidence>
<dbReference type="InterPro" id="IPR003782">
    <property type="entry name" value="SCO1/SenC"/>
</dbReference>
<dbReference type="SUPFAM" id="SSF52833">
    <property type="entry name" value="Thioredoxin-like"/>
    <property type="match status" value="1"/>
</dbReference>
<protein>
    <recommendedName>
        <fullName evidence="4">SCO family protein</fullName>
    </recommendedName>
</protein>
<evidence type="ECO:0000313" key="2">
    <source>
        <dbReference type="EMBL" id="GLO68320.1"/>
    </source>
</evidence>
<gene>
    <name evidence="2" type="ORF">MACH08_41040</name>
</gene>
<organism evidence="2 3">
    <name type="scientific">Oceanobacillus kimchii</name>
    <dbReference type="NCBI Taxonomy" id="746691"/>
    <lineage>
        <taxon>Bacteria</taxon>
        <taxon>Bacillati</taxon>
        <taxon>Bacillota</taxon>
        <taxon>Bacilli</taxon>
        <taxon>Bacillales</taxon>
        <taxon>Bacillaceae</taxon>
        <taxon>Oceanobacillus</taxon>
    </lineage>
</organism>
<comment type="similarity">
    <text evidence="1">Belongs to the SCO1/2 family.</text>
</comment>
<evidence type="ECO:0000256" key="1">
    <source>
        <dbReference type="ARBA" id="ARBA00010996"/>
    </source>
</evidence>
<reference evidence="2 3" key="1">
    <citation type="submission" date="2023-02" db="EMBL/GenBank/DDBJ databases">
        <title>Oceanobacillus kimchii IFOP_LL358 isolated form Alexandrium catenella lab strain.</title>
        <authorList>
            <person name="Gajardo G."/>
            <person name="Ueki S."/>
            <person name="Maruyama F."/>
        </authorList>
    </citation>
    <scope>NUCLEOTIDE SEQUENCE [LARGE SCALE GENOMIC DNA]</scope>
    <source>
        <strain evidence="2 3">IFOP_LL358</strain>
    </source>
</reference>
<dbReference type="Gene3D" id="3.40.30.10">
    <property type="entry name" value="Glutaredoxin"/>
    <property type="match status" value="1"/>
</dbReference>
<keyword evidence="3" id="KW-1185">Reference proteome</keyword>
<name>A0ABQ5TS73_9BACI</name>
<dbReference type="EMBL" id="BSKO01000002">
    <property type="protein sequence ID" value="GLO68320.1"/>
    <property type="molecule type" value="Genomic_DNA"/>
</dbReference>
<dbReference type="Proteomes" id="UP001275436">
    <property type="component" value="Unassembled WGS sequence"/>
</dbReference>
<evidence type="ECO:0008006" key="4">
    <source>
        <dbReference type="Google" id="ProtNLM"/>
    </source>
</evidence>